<dbReference type="Proteomes" id="UP000503462">
    <property type="component" value="Chromosome 1"/>
</dbReference>
<dbReference type="EMBL" id="CP051139">
    <property type="protein sequence ID" value="QIW94530.1"/>
    <property type="molecule type" value="Genomic_DNA"/>
</dbReference>
<evidence type="ECO:0000313" key="2">
    <source>
        <dbReference type="EMBL" id="QIW94530.1"/>
    </source>
</evidence>
<keyword evidence="1" id="KW-0472">Membrane</keyword>
<dbReference type="OrthoDB" id="531190at2759"/>
<accession>A0A6H0XIS2</accession>
<sequence length="319" mass="36149">MSDVQVPLILAVVSLAGTIITSVITAYITYFSEEHKARRDANKILLKYRDPLLMSATDLQARCFGICDHIVLDFKEKDAEGDELYNDTLFIYTAYVVGQYLSWVWILRRQAQFVALVSSSAPKWHPFGWKNQDNASSLTGKMDAIRAAFNRDNLPGEKAFLLFKAHQQIIGEIMSCQDSNGEYYCMGFATFTERWRNGAVTNVDSDGEHRASTVKDDKDHASEKMAGVTKISDQAFRAHFKSIEDGINHMYDERKKWQRMHPGSPVSNGGSDNRLRRLQHLLLDLMLHLDDSGTMQNARDIGPTHAAPDYVYTQQEVCL</sequence>
<proteinExistence type="predicted"/>
<keyword evidence="1" id="KW-1133">Transmembrane helix</keyword>
<keyword evidence="3" id="KW-1185">Reference proteome</keyword>
<reference evidence="2 3" key="1">
    <citation type="journal article" date="2016" name="Sci. Rep.">
        <title>Peltaster fructicola genome reveals evolution from an invasive phytopathogen to an ectophytic parasite.</title>
        <authorList>
            <person name="Xu C."/>
            <person name="Chen H."/>
            <person name="Gleason M.L."/>
            <person name="Xu J.R."/>
            <person name="Liu H."/>
            <person name="Zhang R."/>
            <person name="Sun G."/>
        </authorList>
    </citation>
    <scope>NUCLEOTIDE SEQUENCE [LARGE SCALE GENOMIC DNA]</scope>
    <source>
        <strain evidence="2 3">LNHT1506</strain>
    </source>
</reference>
<protein>
    <submittedName>
        <fullName evidence="2">Uncharacterized protein</fullName>
    </submittedName>
</protein>
<evidence type="ECO:0000256" key="1">
    <source>
        <dbReference type="SAM" id="Phobius"/>
    </source>
</evidence>
<feature type="transmembrane region" description="Helical" evidence="1">
    <location>
        <begin position="6"/>
        <end position="30"/>
    </location>
</feature>
<organism evidence="2 3">
    <name type="scientific">Peltaster fructicola</name>
    <dbReference type="NCBI Taxonomy" id="286661"/>
    <lineage>
        <taxon>Eukaryota</taxon>
        <taxon>Fungi</taxon>
        <taxon>Dikarya</taxon>
        <taxon>Ascomycota</taxon>
        <taxon>Pezizomycotina</taxon>
        <taxon>Dothideomycetes</taxon>
        <taxon>Dothideomycetes incertae sedis</taxon>
        <taxon>Peltaster</taxon>
    </lineage>
</organism>
<keyword evidence="1" id="KW-0812">Transmembrane</keyword>
<gene>
    <name evidence="2" type="ORF">AMS68_000048</name>
</gene>
<evidence type="ECO:0000313" key="3">
    <source>
        <dbReference type="Proteomes" id="UP000503462"/>
    </source>
</evidence>
<dbReference type="AlphaFoldDB" id="A0A6H0XIS2"/>
<name>A0A6H0XIS2_9PEZI</name>